<name>A0A136PLL9_9ACTN</name>
<protein>
    <submittedName>
        <fullName evidence="1">Uncharacterized protein</fullName>
    </submittedName>
</protein>
<accession>A0A136PLL9</accession>
<dbReference type="Proteomes" id="UP000070620">
    <property type="component" value="Unassembled WGS sequence"/>
</dbReference>
<gene>
    <name evidence="1" type="ORF">AWW66_25260</name>
</gene>
<dbReference type="RefSeq" id="WP_067371203.1">
    <property type="nucleotide sequence ID" value="NZ_JBIUBN010000043.1"/>
</dbReference>
<dbReference type="OrthoDB" id="3035510at2"/>
<evidence type="ECO:0000313" key="1">
    <source>
        <dbReference type="EMBL" id="KXK59271.1"/>
    </source>
</evidence>
<comment type="caution">
    <text evidence="1">The sequence shown here is derived from an EMBL/GenBank/DDBJ whole genome shotgun (WGS) entry which is preliminary data.</text>
</comment>
<dbReference type="AlphaFoldDB" id="A0A136PLL9"/>
<organism evidence="1 2">
    <name type="scientific">Micromonospora rosaria</name>
    <dbReference type="NCBI Taxonomy" id="47874"/>
    <lineage>
        <taxon>Bacteria</taxon>
        <taxon>Bacillati</taxon>
        <taxon>Actinomycetota</taxon>
        <taxon>Actinomycetes</taxon>
        <taxon>Micromonosporales</taxon>
        <taxon>Micromonosporaceae</taxon>
        <taxon>Micromonospora</taxon>
    </lineage>
</organism>
<proteinExistence type="predicted"/>
<dbReference type="EMBL" id="LRQV01000123">
    <property type="protein sequence ID" value="KXK59271.1"/>
    <property type="molecule type" value="Genomic_DNA"/>
</dbReference>
<sequence length="402" mass="45619">MIDDVGQPDDQFDELLDPTHEHAVPDMYPRLTNISAGFMYRAVVRAQDPAPPEYVTVPLSTSWAADPKPSVAVSKWNSLWESAQFRRRHFGEEDLPAPMNKVADRGDLNVVFVPRTRSRYYEYAPLFHLLPRAVLDRHGLPLLRTGAWPFSIQLGDVDTCLPADFEARLSRAWSGVVWRHLMPQYKSPISGFTTDDPIRLLAQNLDFWIPPVTEVIQEILRDFPEVDNGVTPDPVSLVDGFVLEGTVTANPRKGGDVWRGEEEAVEVVHQTIEAADADGRLRGILDTVRSHRCEDDFSSRWTGAREDFERKLYSKRSKVKVRFVELTDTTPVHGPETEVVGRMLCGDFLALLDERDRTVVVLLHSGMTKLTEVADIMGYRNHSAVSKRLDKIRRQAADFFNR</sequence>
<evidence type="ECO:0000313" key="2">
    <source>
        <dbReference type="Proteomes" id="UP000070620"/>
    </source>
</evidence>
<reference evidence="1 2" key="1">
    <citation type="submission" date="2016-01" db="EMBL/GenBank/DDBJ databases">
        <title>Whole genome sequence and analysis of Micromonospora rosaria DSM 803, which can produce antibacterial substance rosamicin.</title>
        <authorList>
            <person name="Yang H."/>
            <person name="He X."/>
            <person name="Zhu D."/>
        </authorList>
    </citation>
    <scope>NUCLEOTIDE SEQUENCE [LARGE SCALE GENOMIC DNA]</scope>
    <source>
        <strain evidence="1 2">DSM 803</strain>
    </source>
</reference>
<keyword evidence="2" id="KW-1185">Reference proteome</keyword>